<sequence>MELLLPVFLKLFPNMLPSTFQDKMKEQEALKRRLNARIEYAKFLQDTIKEMAKEIHNSQSGEMKKTAKDLDEFMNKVRTGARVSNDEILGFAKLFNDELTLDNISKLDYDGKVTPEEVVSVAMYLKDTLGKEGIHELISNLSKDSVQLIVKDSFPSHLGTSMINFFTTENESFSKPNESQSPP</sequence>
<keyword evidence="10" id="KW-1185">Reference proteome</keyword>
<name>K7LI19_SOYBN</name>
<dbReference type="InterPro" id="IPR033122">
    <property type="entry name" value="LETM1-like_RBD"/>
</dbReference>
<reference evidence="8" key="3">
    <citation type="submission" date="2018-07" db="EMBL/GenBank/DDBJ databases">
        <title>WGS assembly of Glycine max.</title>
        <authorList>
            <person name="Schmutz J."/>
            <person name="Cannon S."/>
            <person name="Schlueter J."/>
            <person name="Ma J."/>
            <person name="Mitros T."/>
            <person name="Nelson W."/>
            <person name="Hyten D."/>
            <person name="Song Q."/>
            <person name="Thelen J."/>
            <person name="Cheng J."/>
            <person name="Xu D."/>
            <person name="Hellsten U."/>
            <person name="May G."/>
            <person name="Yu Y."/>
            <person name="Sakurai T."/>
            <person name="Umezawa T."/>
            <person name="Bhattacharyya M."/>
            <person name="Sandhu D."/>
            <person name="Valliyodan B."/>
            <person name="Lindquist E."/>
            <person name="Peto M."/>
            <person name="Grant D."/>
            <person name="Shu S."/>
            <person name="Goodstein D."/>
            <person name="Barry K."/>
            <person name="Futrell-Griggs M."/>
            <person name="Abernathy B."/>
            <person name="Du J."/>
            <person name="Tian Z."/>
            <person name="Zhu L."/>
            <person name="Gill N."/>
            <person name="Joshi T."/>
            <person name="Libault M."/>
            <person name="Sethuraman A."/>
            <person name="Zhang X."/>
            <person name="Shinozaki K."/>
            <person name="Nguyen H."/>
            <person name="Wing R."/>
            <person name="Cregan P."/>
            <person name="Specht J."/>
            <person name="Grimwood J."/>
            <person name="Rokhsar D."/>
            <person name="Stacey G."/>
            <person name="Shoemaker R."/>
            <person name="Jackson S."/>
        </authorList>
    </citation>
    <scope>NUCLEOTIDE SEQUENCE</scope>
    <source>
        <tissue evidence="8">Callus</tissue>
    </source>
</reference>
<reference evidence="9" key="2">
    <citation type="submission" date="2018-02" db="UniProtKB">
        <authorList>
            <consortium name="EnsemblPlants"/>
        </authorList>
    </citation>
    <scope>IDENTIFICATION</scope>
    <source>
        <strain evidence="9">Williams 82</strain>
    </source>
</reference>
<keyword evidence="3" id="KW-0999">Mitochondrion inner membrane</keyword>
<evidence type="ECO:0000256" key="2">
    <source>
        <dbReference type="ARBA" id="ARBA00022692"/>
    </source>
</evidence>
<evidence type="ECO:0000313" key="10">
    <source>
        <dbReference type="Proteomes" id="UP000008827"/>
    </source>
</evidence>
<dbReference type="HOGENOM" id="CLU_1655269_0_0_1"/>
<keyword evidence="5" id="KW-0496">Mitochondrion</keyword>
<dbReference type="GO" id="GO:0043022">
    <property type="term" value="F:ribosome binding"/>
    <property type="evidence" value="ECO:0007669"/>
    <property type="project" value="InterPro"/>
</dbReference>
<evidence type="ECO:0000256" key="6">
    <source>
        <dbReference type="ARBA" id="ARBA00023136"/>
    </source>
</evidence>
<dbReference type="Pfam" id="PF07766">
    <property type="entry name" value="LETM1_RBD"/>
    <property type="match status" value="1"/>
</dbReference>
<evidence type="ECO:0000256" key="1">
    <source>
        <dbReference type="ARBA" id="ARBA00004434"/>
    </source>
</evidence>
<evidence type="ECO:0000313" key="8">
    <source>
        <dbReference type="EMBL" id="KRH32842.1"/>
    </source>
</evidence>
<dbReference type="PaxDb" id="3847-GLYMA10G09941.1"/>
<evidence type="ECO:0000313" key="9">
    <source>
        <dbReference type="EnsemblPlants" id="KRH32842"/>
    </source>
</evidence>
<accession>K7LI19</accession>
<dbReference type="PANTHER" id="PTHR14009">
    <property type="entry name" value="LEUCINE ZIPPER-EF-HAND CONTAINING TRANSMEMBRANE PROTEIN"/>
    <property type="match status" value="1"/>
</dbReference>
<keyword evidence="4" id="KW-1133">Transmembrane helix</keyword>
<dbReference type="STRING" id="3847.K7LI19"/>
<dbReference type="Proteomes" id="UP000008827">
    <property type="component" value="Chromosome 10"/>
</dbReference>
<dbReference type="InParanoid" id="K7LI19"/>
<dbReference type="GO" id="GO:0005743">
    <property type="term" value="C:mitochondrial inner membrane"/>
    <property type="evidence" value="ECO:0007669"/>
    <property type="project" value="UniProtKB-SubCell"/>
</dbReference>
<dbReference type="eggNOG" id="KOG1043">
    <property type="taxonomic scope" value="Eukaryota"/>
</dbReference>
<dbReference type="AlphaFoldDB" id="K7LI19"/>
<evidence type="ECO:0000256" key="3">
    <source>
        <dbReference type="ARBA" id="ARBA00022792"/>
    </source>
</evidence>
<dbReference type="EnsemblPlants" id="KRH32842">
    <property type="protein sequence ID" value="KRH32842"/>
    <property type="gene ID" value="GLYMA_10G080600"/>
</dbReference>
<dbReference type="InterPro" id="IPR044202">
    <property type="entry name" value="LETM1/MDM38-like"/>
</dbReference>
<evidence type="ECO:0000256" key="4">
    <source>
        <dbReference type="ARBA" id="ARBA00022989"/>
    </source>
</evidence>
<comment type="subcellular location">
    <subcellularLocation>
        <location evidence="1">Mitochondrion inner membrane</location>
        <topology evidence="1">Single-pass membrane protein</topology>
    </subcellularLocation>
</comment>
<evidence type="ECO:0000259" key="7">
    <source>
        <dbReference type="Pfam" id="PF07766"/>
    </source>
</evidence>
<gene>
    <name evidence="8" type="ORF">GLYMA_10G080600</name>
</gene>
<organism evidence="9">
    <name type="scientific">Glycine max</name>
    <name type="common">Soybean</name>
    <name type="synonym">Glycine hispida</name>
    <dbReference type="NCBI Taxonomy" id="3847"/>
    <lineage>
        <taxon>Eukaryota</taxon>
        <taxon>Viridiplantae</taxon>
        <taxon>Streptophyta</taxon>
        <taxon>Embryophyta</taxon>
        <taxon>Tracheophyta</taxon>
        <taxon>Spermatophyta</taxon>
        <taxon>Magnoliopsida</taxon>
        <taxon>eudicotyledons</taxon>
        <taxon>Gunneridae</taxon>
        <taxon>Pentapetalae</taxon>
        <taxon>rosids</taxon>
        <taxon>fabids</taxon>
        <taxon>Fabales</taxon>
        <taxon>Fabaceae</taxon>
        <taxon>Papilionoideae</taxon>
        <taxon>50 kb inversion clade</taxon>
        <taxon>NPAAA clade</taxon>
        <taxon>indigoferoid/millettioid clade</taxon>
        <taxon>Phaseoleae</taxon>
        <taxon>Glycine</taxon>
        <taxon>Glycine subgen. Soja</taxon>
    </lineage>
</organism>
<dbReference type="PANTHER" id="PTHR14009:SF1">
    <property type="entry name" value="MITOCHONDRIAL PROTON_CALCIUM EXCHANGER PROTEIN"/>
    <property type="match status" value="1"/>
</dbReference>
<proteinExistence type="predicted"/>
<dbReference type="Gramene" id="KRH32842">
    <property type="protein sequence ID" value="KRH32842"/>
    <property type="gene ID" value="GLYMA_10G080600"/>
</dbReference>
<protein>
    <recommendedName>
        <fullName evidence="7">Letm1 RBD domain-containing protein</fullName>
    </recommendedName>
</protein>
<dbReference type="EMBL" id="CM000843">
    <property type="protein sequence ID" value="KRH32842.1"/>
    <property type="molecule type" value="Genomic_DNA"/>
</dbReference>
<feature type="domain" description="Letm1 RBD" evidence="7">
    <location>
        <begin position="1"/>
        <end position="106"/>
    </location>
</feature>
<reference evidence="8 9" key="1">
    <citation type="journal article" date="2010" name="Nature">
        <title>Genome sequence of the palaeopolyploid soybean.</title>
        <authorList>
            <person name="Schmutz J."/>
            <person name="Cannon S.B."/>
            <person name="Schlueter J."/>
            <person name="Ma J."/>
            <person name="Mitros T."/>
            <person name="Nelson W."/>
            <person name="Hyten D.L."/>
            <person name="Song Q."/>
            <person name="Thelen J.J."/>
            <person name="Cheng J."/>
            <person name="Xu D."/>
            <person name="Hellsten U."/>
            <person name="May G.D."/>
            <person name="Yu Y."/>
            <person name="Sakurai T."/>
            <person name="Umezawa T."/>
            <person name="Bhattacharyya M.K."/>
            <person name="Sandhu D."/>
            <person name="Valliyodan B."/>
            <person name="Lindquist E."/>
            <person name="Peto M."/>
            <person name="Grant D."/>
            <person name="Shu S."/>
            <person name="Goodstein D."/>
            <person name="Barry K."/>
            <person name="Futrell-Griggs M."/>
            <person name="Abernathy B."/>
            <person name="Du J."/>
            <person name="Tian Z."/>
            <person name="Zhu L."/>
            <person name="Gill N."/>
            <person name="Joshi T."/>
            <person name="Libault M."/>
            <person name="Sethuraman A."/>
            <person name="Zhang X.-C."/>
            <person name="Shinozaki K."/>
            <person name="Nguyen H.T."/>
            <person name="Wing R.A."/>
            <person name="Cregan P."/>
            <person name="Specht J."/>
            <person name="Grimwood J."/>
            <person name="Rokhsar D."/>
            <person name="Stacey G."/>
            <person name="Shoemaker R.C."/>
            <person name="Jackson S.A."/>
        </authorList>
    </citation>
    <scope>NUCLEOTIDE SEQUENCE [LARGE SCALE GENOMIC DNA]</scope>
    <source>
        <strain evidence="9">cv. Williams 82</strain>
        <tissue evidence="8">Callus</tissue>
    </source>
</reference>
<keyword evidence="6" id="KW-0472">Membrane</keyword>
<keyword evidence="2" id="KW-0812">Transmembrane</keyword>
<evidence type="ECO:0000256" key="5">
    <source>
        <dbReference type="ARBA" id="ARBA00023128"/>
    </source>
</evidence>